<organism evidence="1 2">
    <name type="scientific">Lecanicillium saksenae</name>
    <dbReference type="NCBI Taxonomy" id="468837"/>
    <lineage>
        <taxon>Eukaryota</taxon>
        <taxon>Fungi</taxon>
        <taxon>Dikarya</taxon>
        <taxon>Ascomycota</taxon>
        <taxon>Pezizomycotina</taxon>
        <taxon>Sordariomycetes</taxon>
        <taxon>Hypocreomycetidae</taxon>
        <taxon>Hypocreales</taxon>
        <taxon>Cordycipitaceae</taxon>
        <taxon>Lecanicillium</taxon>
    </lineage>
</organism>
<dbReference type="Proteomes" id="UP001148737">
    <property type="component" value="Unassembled WGS sequence"/>
</dbReference>
<evidence type="ECO:0000313" key="1">
    <source>
        <dbReference type="EMBL" id="KAJ3497518.1"/>
    </source>
</evidence>
<name>A0ACC1R3V8_9HYPO</name>
<reference evidence="1" key="1">
    <citation type="submission" date="2022-07" db="EMBL/GenBank/DDBJ databases">
        <title>Genome Sequence of Lecanicillium saksenae.</title>
        <authorList>
            <person name="Buettner E."/>
        </authorList>
    </citation>
    <scope>NUCLEOTIDE SEQUENCE</scope>
    <source>
        <strain evidence="1">VT-O1</strain>
    </source>
</reference>
<accession>A0ACC1R3V8</accession>
<proteinExistence type="predicted"/>
<keyword evidence="2" id="KW-1185">Reference proteome</keyword>
<comment type="caution">
    <text evidence="1">The sequence shown here is derived from an EMBL/GenBank/DDBJ whole genome shotgun (WGS) entry which is preliminary data.</text>
</comment>
<evidence type="ECO:0000313" key="2">
    <source>
        <dbReference type="Proteomes" id="UP001148737"/>
    </source>
</evidence>
<gene>
    <name evidence="1" type="ORF">NLG97_g1842</name>
</gene>
<protein>
    <submittedName>
        <fullName evidence="1">Uncharacterized protein</fullName>
    </submittedName>
</protein>
<sequence length="135" mass="15234">MTDTAPAPNKRRRRSFLSRLFGKKSTHDKASDAILPSYDSSTKAQHSTKTTVPQSGATPRSHLNQAEEYIKDEETKFRNRLDTEEEALSTREGALARNYVHEVENAAHKEAENIEGDWKEAQKAQTASDKYVDLV</sequence>
<dbReference type="EMBL" id="JANAKD010000106">
    <property type="protein sequence ID" value="KAJ3497518.1"/>
    <property type="molecule type" value="Genomic_DNA"/>
</dbReference>